<keyword evidence="10" id="KW-1133">Transmembrane helix</keyword>
<evidence type="ECO:0000313" key="11">
    <source>
        <dbReference type="EMBL" id="VVC90024.1"/>
    </source>
</evidence>
<reference evidence="11 12" key="1">
    <citation type="submission" date="2017-07" db="EMBL/GenBank/DDBJ databases">
        <authorList>
            <person name="Talla V."/>
            <person name="Backstrom N."/>
        </authorList>
    </citation>
    <scope>NUCLEOTIDE SEQUENCE [LARGE SCALE GENOMIC DNA]</scope>
</reference>
<comment type="subcellular location">
    <subcellularLocation>
        <location evidence="1">Cytoplasm</location>
        <location evidence="1">Cytoskeleton</location>
        <location evidence="1">Microtubule organizing center</location>
        <location evidence="1">Centrosome</location>
        <location evidence="1">Centriole</location>
    </subcellularLocation>
</comment>
<keyword evidence="8" id="KW-0206">Cytoskeleton</keyword>
<evidence type="ECO:0000256" key="8">
    <source>
        <dbReference type="ARBA" id="ARBA00023212"/>
    </source>
</evidence>
<dbReference type="EMBL" id="FZQP02000671">
    <property type="protein sequence ID" value="VVC90024.1"/>
    <property type="molecule type" value="Genomic_DNA"/>
</dbReference>
<name>A0A5E4PXV0_9NEOP</name>
<keyword evidence="10" id="KW-0472">Membrane</keyword>
<dbReference type="PANTHER" id="PTHR34031">
    <property type="entry name" value="CENTROSOMAL PROTEIN OF 162 KDA"/>
    <property type="match status" value="1"/>
</dbReference>
<evidence type="ECO:0000256" key="1">
    <source>
        <dbReference type="ARBA" id="ARBA00004114"/>
    </source>
</evidence>
<evidence type="ECO:0000313" key="12">
    <source>
        <dbReference type="Proteomes" id="UP000324832"/>
    </source>
</evidence>
<feature type="coiled-coil region" evidence="9">
    <location>
        <begin position="440"/>
        <end position="481"/>
    </location>
</feature>
<feature type="transmembrane region" description="Helical" evidence="10">
    <location>
        <begin position="617"/>
        <end position="633"/>
    </location>
</feature>
<protein>
    <recommendedName>
        <fullName evidence="3">Centrosomal protein of 162 kDa</fullName>
    </recommendedName>
</protein>
<keyword evidence="10" id="KW-0812">Transmembrane</keyword>
<dbReference type="Proteomes" id="UP000324832">
    <property type="component" value="Unassembled WGS sequence"/>
</dbReference>
<evidence type="ECO:0000256" key="10">
    <source>
        <dbReference type="SAM" id="Phobius"/>
    </source>
</evidence>
<comment type="similarity">
    <text evidence="2">Belongs to the CEP162 family.</text>
</comment>
<proteinExistence type="inferred from homology"/>
<dbReference type="GO" id="GO:0060271">
    <property type="term" value="P:cilium assembly"/>
    <property type="evidence" value="ECO:0007669"/>
    <property type="project" value="TreeGrafter"/>
</dbReference>
<keyword evidence="12" id="KW-1185">Reference proteome</keyword>
<sequence>MSSMSSTKDARSCESISNNEFLLLEKTCEALKDSDEEIKLLFNEINKLSNNKDLGIENEDDIELILKRAEDIAHETKNLLKSPISNSYKGETIPEIKVFTPDEGQAIKEVSATHVHKKDSHVAKQTGKENVEIRRKTKTRPFSAGVIDSKKKEDTKASRFASGTPKKINNLKHDQLLEELKDTNERVKSIELLNVQLTDDNKILKQRLQQLEEHKQLAELKSVECERFVNRLAKEYHNKEQDFKTATENEKRVLSDLYKERNERKNLTVQHEKDVTVIQDLQRQVKEMEMILKRKHPDSVSALIVASKASSVEDNKKKLLEERIQRLELELKDKESHFQSVLLTLQDKFGDMKQKYESHIVDVERKLMEERKLNNEMKNKINKSNLHDAAVQTVPKNHNTVASQTFIKPDRASSAVSRLTQNSTLIFNKLKEDSYLIATIKGLQTELTAKQRTILKINRETEELKKNLRNLQKEKEILLNLNPQKKTSCKPAKSVESVMMRVTNEIEAELFECRKQKDALVEERAGLLASLKRTNEDLIMLKKKRIQDLYPLQEEIKLLNRTVEILQERLRSADDKLVKYQAGLKDEMYGGGDNVNICQSHYIGISRATKTLITENYYYFNALLSFLMTLSLNDNGNNYNIVWNFMYYILVIFNVLLLLLLCGQVLLTLNFKSSCDVILLYVRINILNQTLNMVIIHGCKLFSARNGLLNGKKCYDTDIDI</sequence>
<evidence type="ECO:0000256" key="2">
    <source>
        <dbReference type="ARBA" id="ARBA00009485"/>
    </source>
</evidence>
<evidence type="ECO:0000256" key="9">
    <source>
        <dbReference type="SAM" id="Coils"/>
    </source>
</evidence>
<organism evidence="11 12">
    <name type="scientific">Leptidea sinapis</name>
    <dbReference type="NCBI Taxonomy" id="189913"/>
    <lineage>
        <taxon>Eukaryota</taxon>
        <taxon>Metazoa</taxon>
        <taxon>Ecdysozoa</taxon>
        <taxon>Arthropoda</taxon>
        <taxon>Hexapoda</taxon>
        <taxon>Insecta</taxon>
        <taxon>Pterygota</taxon>
        <taxon>Neoptera</taxon>
        <taxon>Endopterygota</taxon>
        <taxon>Lepidoptera</taxon>
        <taxon>Glossata</taxon>
        <taxon>Ditrysia</taxon>
        <taxon>Papilionoidea</taxon>
        <taxon>Pieridae</taxon>
        <taxon>Dismorphiinae</taxon>
        <taxon>Leptidea</taxon>
    </lineage>
</organism>
<feature type="coiled-coil region" evidence="9">
    <location>
        <begin position="310"/>
        <end position="380"/>
    </location>
</feature>
<evidence type="ECO:0000256" key="6">
    <source>
        <dbReference type="ARBA" id="ARBA00022794"/>
    </source>
</evidence>
<feature type="coiled-coil region" evidence="9">
    <location>
        <begin position="556"/>
        <end position="583"/>
    </location>
</feature>
<accession>A0A5E4PXV0</accession>
<keyword evidence="7 9" id="KW-0175">Coiled coil</keyword>
<keyword evidence="4" id="KW-0963">Cytoplasm</keyword>
<feature type="transmembrane region" description="Helical" evidence="10">
    <location>
        <begin position="645"/>
        <end position="667"/>
    </location>
</feature>
<evidence type="ECO:0000256" key="4">
    <source>
        <dbReference type="ARBA" id="ARBA00022490"/>
    </source>
</evidence>
<gene>
    <name evidence="11" type="ORF">LSINAPIS_LOCUS3025</name>
</gene>
<dbReference type="InterPro" id="IPR038774">
    <property type="entry name" value="CEP162-like"/>
</dbReference>
<evidence type="ECO:0000256" key="7">
    <source>
        <dbReference type="ARBA" id="ARBA00023054"/>
    </source>
</evidence>
<dbReference type="GO" id="GO:0005814">
    <property type="term" value="C:centriole"/>
    <property type="evidence" value="ECO:0007669"/>
    <property type="project" value="UniProtKB-SubCell"/>
</dbReference>
<evidence type="ECO:0000256" key="5">
    <source>
        <dbReference type="ARBA" id="ARBA00022701"/>
    </source>
</evidence>
<dbReference type="GO" id="GO:0005879">
    <property type="term" value="C:axonemal microtubule"/>
    <property type="evidence" value="ECO:0007669"/>
    <property type="project" value="TreeGrafter"/>
</dbReference>
<feature type="coiled-coil region" evidence="9">
    <location>
        <begin position="173"/>
        <end position="249"/>
    </location>
</feature>
<keyword evidence="6" id="KW-0970">Cilium biogenesis/degradation</keyword>
<keyword evidence="5" id="KW-0493">Microtubule</keyword>
<dbReference type="PANTHER" id="PTHR34031:SF1">
    <property type="entry name" value="CENTROSOMAL PROTEIN OF 162 KDA"/>
    <property type="match status" value="1"/>
</dbReference>
<dbReference type="AlphaFoldDB" id="A0A5E4PXV0"/>
<evidence type="ECO:0000256" key="3">
    <source>
        <dbReference type="ARBA" id="ARBA00021406"/>
    </source>
</evidence>